<feature type="transmembrane region" description="Helical" evidence="1">
    <location>
        <begin position="56"/>
        <end position="78"/>
    </location>
</feature>
<evidence type="ECO:0000313" key="2">
    <source>
        <dbReference type="EMBL" id="MCK6258860.1"/>
    </source>
</evidence>
<accession>A0A9X1XFE2</accession>
<dbReference type="Proteomes" id="UP001139011">
    <property type="component" value="Unassembled WGS sequence"/>
</dbReference>
<name>A0A9X1XFE2_9BACL</name>
<keyword evidence="1" id="KW-0812">Transmembrane</keyword>
<keyword evidence="1" id="KW-1133">Transmembrane helix</keyword>
<organism evidence="2 3">
    <name type="scientific">Fictibacillus marinisediminis</name>
    <dbReference type="NCBI Taxonomy" id="2878389"/>
    <lineage>
        <taxon>Bacteria</taxon>
        <taxon>Bacillati</taxon>
        <taxon>Bacillota</taxon>
        <taxon>Bacilli</taxon>
        <taxon>Bacillales</taxon>
        <taxon>Fictibacillaceae</taxon>
        <taxon>Fictibacillus</taxon>
    </lineage>
</organism>
<evidence type="ECO:0000256" key="1">
    <source>
        <dbReference type="SAM" id="Phobius"/>
    </source>
</evidence>
<proteinExistence type="predicted"/>
<evidence type="ECO:0000313" key="3">
    <source>
        <dbReference type="Proteomes" id="UP001139011"/>
    </source>
</evidence>
<reference evidence="2" key="1">
    <citation type="submission" date="2021-09" db="EMBL/GenBank/DDBJ databases">
        <title>Genome analysis of Fictibacillus sp. KIGAM418 isolated from marine sediment.</title>
        <authorList>
            <person name="Seo M.-J."/>
            <person name="Cho E.-S."/>
            <person name="Hwang C.Y."/>
        </authorList>
    </citation>
    <scope>NUCLEOTIDE SEQUENCE</scope>
    <source>
        <strain evidence="2">KIGAM418</strain>
    </source>
</reference>
<comment type="caution">
    <text evidence="2">The sequence shown here is derived from an EMBL/GenBank/DDBJ whole genome shotgun (WGS) entry which is preliminary data.</text>
</comment>
<dbReference type="RefSeq" id="WP_248254094.1">
    <property type="nucleotide sequence ID" value="NZ_JAIWJX010000002.1"/>
</dbReference>
<feature type="transmembrane region" description="Helical" evidence="1">
    <location>
        <begin position="21"/>
        <end position="50"/>
    </location>
</feature>
<keyword evidence="1" id="KW-0472">Membrane</keyword>
<keyword evidence="3" id="KW-1185">Reference proteome</keyword>
<dbReference type="AlphaFoldDB" id="A0A9X1XFE2"/>
<dbReference type="EMBL" id="JAIWJX010000002">
    <property type="protein sequence ID" value="MCK6258860.1"/>
    <property type="molecule type" value="Genomic_DNA"/>
</dbReference>
<sequence>MSESKTVVQQNTVVVASTKSVGLSLVLTFLFGSLGMFYSTIAGAIIMLIIEGVVGVLTLGFGLLITHPICMIWGAVAAHNYNKRLLNH</sequence>
<gene>
    <name evidence="2" type="ORF">LCY76_20020</name>
</gene>
<protein>
    <submittedName>
        <fullName evidence="2">Uncharacterized protein</fullName>
    </submittedName>
</protein>